<accession>A0AAW0KPZ2</accession>
<dbReference type="AlphaFoldDB" id="A0AAW0KPZ2"/>
<feature type="region of interest" description="Disordered" evidence="1">
    <location>
        <begin position="142"/>
        <end position="186"/>
    </location>
</feature>
<evidence type="ECO:0000256" key="1">
    <source>
        <dbReference type="SAM" id="MobiDB-lite"/>
    </source>
</evidence>
<feature type="compositionally biased region" description="Basic and acidic residues" evidence="1">
    <location>
        <begin position="143"/>
        <end position="168"/>
    </location>
</feature>
<comment type="caution">
    <text evidence="2">The sequence shown here is derived from an EMBL/GenBank/DDBJ whole genome shotgun (WGS) entry which is preliminary data.</text>
</comment>
<sequence length="390" mass="43520">MSRDEVEVDADKVLLGEPWSYDRHLVSVQRFDGSKALKDIDFKFCSFWIQIHDIPYKYMTEETVKEIRDTIGTVLEQSDGSEWKGGTFLRVRVRVDITRPLCRGRRVTFEEGLERWSKGALTAEHQQFGHWIRANPFGSNRSRSIEVKGFEPRQPRSRGRPEQRKEGVFEQGVQSNEGICPGGGEETQTAAAKAKDINQNVSVSNKGTGFRGLSDFEAKIAEIDKEISLNQPLSNPGDLANEQQTKGIFLGGDERGDPMDNMEGLLSLQSAQIPQSMDCQSREVGVLGSTTGQLATDGEKKCAKVENNETIKVSGELGKIGIGPGPQSEEKKGQWTRIINRPNSALREEVMHGAFEPDLLQYRYLQQWLGQSGTRETKLASKIILCPSAM</sequence>
<keyword evidence="3" id="KW-1185">Reference proteome</keyword>
<evidence type="ECO:0000313" key="2">
    <source>
        <dbReference type="EMBL" id="KAK7841460.1"/>
    </source>
</evidence>
<dbReference type="InterPro" id="IPR040256">
    <property type="entry name" value="At4g02000-like"/>
</dbReference>
<dbReference type="PANTHER" id="PTHR31286">
    <property type="entry name" value="GLYCINE-RICH CELL WALL STRUCTURAL PROTEIN 1.8-LIKE"/>
    <property type="match status" value="1"/>
</dbReference>
<dbReference type="PANTHER" id="PTHR31286:SF167">
    <property type="entry name" value="OS09G0268800 PROTEIN"/>
    <property type="match status" value="1"/>
</dbReference>
<proteinExistence type="predicted"/>
<name>A0AAW0KPZ2_QUESU</name>
<organism evidence="2 3">
    <name type="scientific">Quercus suber</name>
    <name type="common">Cork oak</name>
    <dbReference type="NCBI Taxonomy" id="58331"/>
    <lineage>
        <taxon>Eukaryota</taxon>
        <taxon>Viridiplantae</taxon>
        <taxon>Streptophyta</taxon>
        <taxon>Embryophyta</taxon>
        <taxon>Tracheophyta</taxon>
        <taxon>Spermatophyta</taxon>
        <taxon>Magnoliopsida</taxon>
        <taxon>eudicotyledons</taxon>
        <taxon>Gunneridae</taxon>
        <taxon>Pentapetalae</taxon>
        <taxon>rosids</taxon>
        <taxon>fabids</taxon>
        <taxon>Fagales</taxon>
        <taxon>Fagaceae</taxon>
        <taxon>Quercus</taxon>
    </lineage>
</organism>
<evidence type="ECO:0008006" key="4">
    <source>
        <dbReference type="Google" id="ProtNLM"/>
    </source>
</evidence>
<reference evidence="2 3" key="1">
    <citation type="journal article" date="2018" name="Sci. Data">
        <title>The draft genome sequence of cork oak.</title>
        <authorList>
            <person name="Ramos A.M."/>
            <person name="Usie A."/>
            <person name="Barbosa P."/>
            <person name="Barros P.M."/>
            <person name="Capote T."/>
            <person name="Chaves I."/>
            <person name="Simoes F."/>
            <person name="Abreu I."/>
            <person name="Carrasquinho I."/>
            <person name="Faro C."/>
            <person name="Guimaraes J.B."/>
            <person name="Mendonca D."/>
            <person name="Nobrega F."/>
            <person name="Rodrigues L."/>
            <person name="Saibo N.J.M."/>
            <person name="Varela M.C."/>
            <person name="Egas C."/>
            <person name="Matos J."/>
            <person name="Miguel C.M."/>
            <person name="Oliveira M.M."/>
            <person name="Ricardo C.P."/>
            <person name="Goncalves S."/>
        </authorList>
    </citation>
    <scope>NUCLEOTIDE SEQUENCE [LARGE SCALE GENOMIC DNA]</scope>
    <source>
        <strain evidence="3">cv. HL8</strain>
    </source>
</reference>
<dbReference type="Proteomes" id="UP000237347">
    <property type="component" value="Unassembled WGS sequence"/>
</dbReference>
<protein>
    <recommendedName>
        <fullName evidence="4">DUF4283 domain-containing protein</fullName>
    </recommendedName>
</protein>
<evidence type="ECO:0000313" key="3">
    <source>
        <dbReference type="Proteomes" id="UP000237347"/>
    </source>
</evidence>
<dbReference type="EMBL" id="PKMF04000241">
    <property type="protein sequence ID" value="KAK7841460.1"/>
    <property type="molecule type" value="Genomic_DNA"/>
</dbReference>
<gene>
    <name evidence="2" type="ORF">CFP56_015428</name>
</gene>